<gene>
    <name evidence="2" type="ORF">ERS852571_00633</name>
</gene>
<dbReference type="InterPro" id="IPR036397">
    <property type="entry name" value="RNaseH_sf"/>
</dbReference>
<dbReference type="GO" id="GO:0004527">
    <property type="term" value="F:exonuclease activity"/>
    <property type="evidence" value="ECO:0007669"/>
    <property type="project" value="UniProtKB-KW"/>
</dbReference>
<keyword evidence="2" id="KW-0540">Nuclease</keyword>
<dbReference type="AlphaFoldDB" id="A0A173RQ44"/>
<organism evidence="2 3">
    <name type="scientific">Anaerostipes hadrus</name>
    <dbReference type="NCBI Taxonomy" id="649756"/>
    <lineage>
        <taxon>Bacteria</taxon>
        <taxon>Bacillati</taxon>
        <taxon>Bacillota</taxon>
        <taxon>Clostridia</taxon>
        <taxon>Lachnospirales</taxon>
        <taxon>Lachnospiraceae</taxon>
        <taxon>Anaerostipes</taxon>
    </lineage>
</organism>
<dbReference type="RefSeq" id="WP_055072376.1">
    <property type="nucleotide sequence ID" value="NZ_CYXY01000003.1"/>
</dbReference>
<dbReference type="Pfam" id="PF13482">
    <property type="entry name" value="RNase_H_2"/>
    <property type="match status" value="1"/>
</dbReference>
<evidence type="ECO:0000259" key="1">
    <source>
        <dbReference type="Pfam" id="PF13482"/>
    </source>
</evidence>
<protein>
    <submittedName>
        <fullName evidence="2">Predicted exonuclease</fullName>
    </submittedName>
</protein>
<evidence type="ECO:0000313" key="3">
    <source>
        <dbReference type="Proteomes" id="UP000095553"/>
    </source>
</evidence>
<keyword evidence="2" id="KW-0378">Hydrolase</keyword>
<dbReference type="GO" id="GO:0003676">
    <property type="term" value="F:nucleic acid binding"/>
    <property type="evidence" value="ECO:0007669"/>
    <property type="project" value="InterPro"/>
</dbReference>
<dbReference type="Proteomes" id="UP000095553">
    <property type="component" value="Unassembled WGS sequence"/>
</dbReference>
<accession>A0A173RQ44</accession>
<dbReference type="SUPFAM" id="SSF53098">
    <property type="entry name" value="Ribonuclease H-like"/>
    <property type="match status" value="1"/>
</dbReference>
<keyword evidence="2" id="KW-0269">Exonuclease</keyword>
<name>A0A173RQ44_ANAHA</name>
<dbReference type="InterPro" id="IPR038720">
    <property type="entry name" value="YprB_RNase_H-like_dom"/>
</dbReference>
<dbReference type="InterPro" id="IPR012337">
    <property type="entry name" value="RNaseH-like_sf"/>
</dbReference>
<proteinExistence type="predicted"/>
<evidence type="ECO:0000313" key="2">
    <source>
        <dbReference type="EMBL" id="CUM79795.1"/>
    </source>
</evidence>
<dbReference type="PANTHER" id="PTHR38462:SF1">
    <property type="entry name" value="YPRB RIBONUCLEASE H-LIKE DOMAIN-CONTAINING PROTEIN"/>
    <property type="match status" value="1"/>
</dbReference>
<dbReference type="EMBL" id="CYXY01000003">
    <property type="protein sequence ID" value="CUM79795.1"/>
    <property type="molecule type" value="Genomic_DNA"/>
</dbReference>
<feature type="domain" description="YprB ribonuclease H-like" evidence="1">
    <location>
        <begin position="9"/>
        <end position="174"/>
    </location>
</feature>
<reference evidence="2 3" key="1">
    <citation type="submission" date="2015-09" db="EMBL/GenBank/DDBJ databases">
        <authorList>
            <consortium name="Pathogen Informatics"/>
        </authorList>
    </citation>
    <scope>NUCLEOTIDE SEQUENCE [LARGE SCALE GENOMIC DNA]</scope>
    <source>
        <strain evidence="2 3">2789STDY5834959</strain>
    </source>
</reference>
<dbReference type="Gene3D" id="3.30.420.10">
    <property type="entry name" value="Ribonuclease H-like superfamily/Ribonuclease H"/>
    <property type="match status" value="1"/>
</dbReference>
<dbReference type="PANTHER" id="PTHR38462">
    <property type="entry name" value="EXONUCLEASE-LIKE PROTEIN"/>
    <property type="match status" value="1"/>
</dbReference>
<sequence>MEHNIQQSLFFDIETTGLSADISAITVIGCCDMDGNVTQWFNEDGLSQKQILTDFLAFIQPYNTLITFNGKTFDLPFLTSKIKEFKINASFDQYEHLDLYQILKPYKNLWGLKNFRQKNLEEYLGIQRIDKLSGKKLIKTYQDYLENGEIKNKESLLLHNHEDLIGLYKIYSLMSYPALLDKEFTLSSYFIENDHFVAHLNLDIQIPVSCNYEKSGISLTLDHSNAILTCPLENGHLKHYLKDYKNYYYLPMEDLVIHKSMKSFVDTTSIIRADKNNCYSKFTPGDSFLSAKTDVTNYCADIIYYILSEK</sequence>